<evidence type="ECO:0000256" key="10">
    <source>
        <dbReference type="ARBA" id="ARBA00049115"/>
    </source>
</evidence>
<dbReference type="FunFam" id="1.20.200.10:FF:000008">
    <property type="entry name" value="Adenylosuccinate lyase"/>
    <property type="match status" value="1"/>
</dbReference>
<keyword evidence="15" id="KW-1185">Reference proteome</keyword>
<dbReference type="GO" id="GO:0005829">
    <property type="term" value="C:cytosol"/>
    <property type="evidence" value="ECO:0007669"/>
    <property type="project" value="TreeGrafter"/>
</dbReference>
<comment type="pathway">
    <text evidence="1 12">Purine metabolism; IMP biosynthesis via de novo pathway; 5-amino-1-(5-phospho-D-ribosyl)imidazole-4-carboxamide from 5-amino-1-(5-phospho-D-ribosyl)imidazole-4-carboxylate: step 2/2.</text>
</comment>
<dbReference type="Gene3D" id="1.10.40.30">
    <property type="entry name" value="Fumarase/aspartase (C-terminal domain)"/>
    <property type="match status" value="1"/>
</dbReference>
<keyword evidence="7 12" id="KW-0456">Lyase</keyword>
<dbReference type="AlphaFoldDB" id="A0A410P5Q5"/>
<dbReference type="PRINTS" id="PR00149">
    <property type="entry name" value="FUMRATELYASE"/>
</dbReference>
<gene>
    <name evidence="14" type="ORF">BU251_07260</name>
</gene>
<keyword evidence="6 12" id="KW-0658">Purine biosynthesis</keyword>
<evidence type="ECO:0000313" key="15">
    <source>
        <dbReference type="Proteomes" id="UP000287243"/>
    </source>
</evidence>
<dbReference type="PROSITE" id="PS00163">
    <property type="entry name" value="FUMARATE_LYASES"/>
    <property type="match status" value="1"/>
</dbReference>
<proteinExistence type="inferred from homology"/>
<evidence type="ECO:0000256" key="2">
    <source>
        <dbReference type="ARBA" id="ARBA00004734"/>
    </source>
</evidence>
<dbReference type="InterPro" id="IPR000362">
    <property type="entry name" value="Fumarate_lyase_fam"/>
</dbReference>
<name>A0A410P5Q5_VELA1</name>
<dbReference type="InterPro" id="IPR019468">
    <property type="entry name" value="AdenyloSucc_lyase_C"/>
</dbReference>
<dbReference type="Gene3D" id="1.20.200.10">
    <property type="entry name" value="Fumarase/aspartase (Central domain)"/>
    <property type="match status" value="1"/>
</dbReference>
<evidence type="ECO:0000256" key="7">
    <source>
        <dbReference type="ARBA" id="ARBA00023239"/>
    </source>
</evidence>
<accession>A0A410P5Q5</accession>
<dbReference type="Proteomes" id="UP000287243">
    <property type="component" value="Chromosome"/>
</dbReference>
<dbReference type="InterPro" id="IPR020557">
    <property type="entry name" value="Fumarate_lyase_CS"/>
</dbReference>
<dbReference type="NCBIfam" id="TIGR00928">
    <property type="entry name" value="purB"/>
    <property type="match status" value="1"/>
</dbReference>
<reference evidence="14 15" key="1">
    <citation type="submission" date="2017-01" db="EMBL/GenBank/DDBJ databases">
        <title>First insights into the biology of 'candidatus Vampirococcus archaeovorus'.</title>
        <authorList>
            <person name="Kizina J."/>
            <person name="Jordan S."/>
            <person name="Stueber K."/>
            <person name="Reinhardt R."/>
            <person name="Harder J."/>
        </authorList>
    </citation>
    <scope>NUCLEOTIDE SEQUENCE [LARGE SCALE GENOMIC DNA]</scope>
    <source>
        <strain evidence="14 15">LiM</strain>
    </source>
</reference>
<comment type="pathway">
    <text evidence="2 12">Purine metabolism; AMP biosynthesis via de novo pathway; AMP from IMP: step 2/2.</text>
</comment>
<dbReference type="EMBL" id="CP019384">
    <property type="protein sequence ID" value="QAT17526.1"/>
    <property type="molecule type" value="Genomic_DNA"/>
</dbReference>
<evidence type="ECO:0000256" key="9">
    <source>
        <dbReference type="ARBA" id="ARBA00030717"/>
    </source>
</evidence>
<dbReference type="GO" id="GO:0070626">
    <property type="term" value="F:(S)-2-(5-amino-1-(5-phospho-D-ribosyl)imidazole-4-carboxamido) succinate lyase (fumarate-forming) activity"/>
    <property type="evidence" value="ECO:0007669"/>
    <property type="project" value="TreeGrafter"/>
</dbReference>
<protein>
    <recommendedName>
        <fullName evidence="5 11">Adenylosuccinate lyase</fullName>
        <shortName evidence="12">ASL</shortName>
        <ecNumber evidence="4 11">4.3.2.2</ecNumber>
    </recommendedName>
    <alternativeName>
        <fullName evidence="9 12">Adenylosuccinase</fullName>
    </alternativeName>
</protein>
<dbReference type="GO" id="GO:0044208">
    <property type="term" value="P:'de novo' AMP biosynthetic process"/>
    <property type="evidence" value="ECO:0007669"/>
    <property type="project" value="UniProtKB-UniPathway"/>
</dbReference>
<evidence type="ECO:0000259" key="13">
    <source>
        <dbReference type="SMART" id="SM00998"/>
    </source>
</evidence>
<feature type="domain" description="Adenylosuccinate lyase C-terminal" evidence="13">
    <location>
        <begin position="349"/>
        <end position="429"/>
    </location>
</feature>
<dbReference type="PANTHER" id="PTHR43172">
    <property type="entry name" value="ADENYLOSUCCINATE LYASE"/>
    <property type="match status" value="1"/>
</dbReference>
<dbReference type="InterPro" id="IPR024083">
    <property type="entry name" value="Fumarase/histidase_N"/>
</dbReference>
<evidence type="ECO:0000256" key="11">
    <source>
        <dbReference type="NCBIfam" id="TIGR00928"/>
    </source>
</evidence>
<dbReference type="Pfam" id="PF10397">
    <property type="entry name" value="ADSL_C"/>
    <property type="match status" value="1"/>
</dbReference>
<organism evidence="14 15">
    <name type="scientific">Velamenicoccus archaeovorus</name>
    <dbReference type="NCBI Taxonomy" id="1930593"/>
    <lineage>
        <taxon>Bacteria</taxon>
        <taxon>Pseudomonadati</taxon>
        <taxon>Candidatus Omnitrophota</taxon>
        <taxon>Candidatus Velamenicoccus</taxon>
    </lineage>
</organism>
<dbReference type="PRINTS" id="PR00145">
    <property type="entry name" value="ARGSUCLYASE"/>
</dbReference>
<dbReference type="InterPro" id="IPR022761">
    <property type="entry name" value="Fumarate_lyase_N"/>
</dbReference>
<comment type="catalytic activity">
    <reaction evidence="8">
        <text>(2S)-2-[5-amino-1-(5-phospho-beta-D-ribosyl)imidazole-4-carboxamido]succinate = 5-amino-1-(5-phospho-beta-D-ribosyl)imidazole-4-carboxamide + fumarate</text>
        <dbReference type="Rhea" id="RHEA:23920"/>
        <dbReference type="ChEBI" id="CHEBI:29806"/>
        <dbReference type="ChEBI" id="CHEBI:58443"/>
        <dbReference type="ChEBI" id="CHEBI:58475"/>
        <dbReference type="EC" id="4.3.2.2"/>
    </reaction>
    <physiologicalReaction direction="left-to-right" evidence="8">
        <dbReference type="Rhea" id="RHEA:23921"/>
    </physiologicalReaction>
</comment>
<dbReference type="SUPFAM" id="SSF48557">
    <property type="entry name" value="L-aspartase-like"/>
    <property type="match status" value="1"/>
</dbReference>
<dbReference type="InterPro" id="IPR008948">
    <property type="entry name" value="L-Aspartase-like"/>
</dbReference>
<comment type="similarity">
    <text evidence="3 12">Belongs to the lyase 1 family. Adenylosuccinate lyase subfamily.</text>
</comment>
<sequence>MIERYCLPKMAKVWSEEHKFDIMLAVELCVCEAWQKLGRIPKKSIAAIKAKAKIDIQKIKEIEEKTKHDVVAFVNNLSESLGTDAKYIHMGLTSNDVLDTTLALQMRDAFNILIEDVERLLPILAKTAKKYKETPCIGRTHGVHAEPTTFGLKVALWHDEMKRNLERLRATQHGIAVGKLSGTIGTYSNIEPEVEEYVCSKLGLGVSYGSTQVVPRDRHAACLMSVAMTGSSLEKFAIEIRHLSRTEVQEAEEPFGKHQKGSSAMPHKRNPVICERICGLSRLLRANAMAGLENIALWHERDISHSSVERVVLPDSTIALDYVLNLFIEVAEGLDVYPKNMLVNLGRTNGLIYSQCVLLALMKKGLSRPVAYDIVQKNAFTSRSLNRDFKGVLLSDPKVKRHLSTGEIEACFDIRYYLRHINRIFKNLGL</sequence>
<evidence type="ECO:0000256" key="3">
    <source>
        <dbReference type="ARBA" id="ARBA00008273"/>
    </source>
</evidence>
<evidence type="ECO:0000256" key="8">
    <source>
        <dbReference type="ARBA" id="ARBA00024477"/>
    </source>
</evidence>
<dbReference type="OrthoDB" id="9768878at2"/>
<dbReference type="RefSeq" id="WP_128700358.1">
    <property type="nucleotide sequence ID" value="NZ_CP019384.1"/>
</dbReference>
<evidence type="ECO:0000313" key="14">
    <source>
        <dbReference type="EMBL" id="QAT17526.1"/>
    </source>
</evidence>
<evidence type="ECO:0000256" key="4">
    <source>
        <dbReference type="ARBA" id="ARBA00012339"/>
    </source>
</evidence>
<evidence type="ECO:0000256" key="5">
    <source>
        <dbReference type="ARBA" id="ARBA00017058"/>
    </source>
</evidence>
<dbReference type="Gene3D" id="1.10.275.10">
    <property type="entry name" value="Fumarase/aspartase (N-terminal domain)"/>
    <property type="match status" value="1"/>
</dbReference>
<evidence type="ECO:0000256" key="12">
    <source>
        <dbReference type="RuleBase" id="RU361172"/>
    </source>
</evidence>
<dbReference type="GO" id="GO:0004018">
    <property type="term" value="F:N6-(1,2-dicarboxyethyl)AMP AMP-lyase (fumarate-forming) activity"/>
    <property type="evidence" value="ECO:0007669"/>
    <property type="project" value="UniProtKB-UniRule"/>
</dbReference>
<dbReference type="UniPathway" id="UPA00074">
    <property type="reaction ID" value="UER00132"/>
</dbReference>
<dbReference type="InterPro" id="IPR004769">
    <property type="entry name" value="Pur_lyase"/>
</dbReference>
<dbReference type="SMART" id="SM00998">
    <property type="entry name" value="ADSL_C"/>
    <property type="match status" value="1"/>
</dbReference>
<dbReference type="EC" id="4.3.2.2" evidence="4 11"/>
<dbReference type="PANTHER" id="PTHR43172:SF1">
    <property type="entry name" value="ADENYLOSUCCINATE LYASE"/>
    <property type="match status" value="1"/>
</dbReference>
<dbReference type="UniPathway" id="UPA00075">
    <property type="reaction ID" value="UER00336"/>
</dbReference>
<dbReference type="GO" id="GO:0006189">
    <property type="term" value="P:'de novo' IMP biosynthetic process"/>
    <property type="evidence" value="ECO:0007669"/>
    <property type="project" value="UniProtKB-UniPathway"/>
</dbReference>
<dbReference type="FunFam" id="1.10.40.30:FF:000007">
    <property type="entry name" value="Adenylosuccinate lyase"/>
    <property type="match status" value="1"/>
</dbReference>
<evidence type="ECO:0000256" key="1">
    <source>
        <dbReference type="ARBA" id="ARBA00004706"/>
    </source>
</evidence>
<dbReference type="Pfam" id="PF00206">
    <property type="entry name" value="Lyase_1"/>
    <property type="match status" value="1"/>
</dbReference>
<dbReference type="CDD" id="cd01360">
    <property type="entry name" value="Adenylsuccinate_lyase_1"/>
    <property type="match status" value="1"/>
</dbReference>
<comment type="catalytic activity">
    <reaction evidence="10">
        <text>N(6)-(1,2-dicarboxyethyl)-AMP = fumarate + AMP</text>
        <dbReference type="Rhea" id="RHEA:16853"/>
        <dbReference type="ChEBI" id="CHEBI:29806"/>
        <dbReference type="ChEBI" id="CHEBI:57567"/>
        <dbReference type="ChEBI" id="CHEBI:456215"/>
        <dbReference type="EC" id="4.3.2.2"/>
    </reaction>
    <physiologicalReaction direction="left-to-right" evidence="10">
        <dbReference type="Rhea" id="RHEA:16854"/>
    </physiologicalReaction>
</comment>
<dbReference type="KEGG" id="vai:BU251_07260"/>
<evidence type="ECO:0000256" key="6">
    <source>
        <dbReference type="ARBA" id="ARBA00022755"/>
    </source>
</evidence>